<accession>A0ABQ5KHM3</accession>
<proteinExistence type="predicted"/>
<evidence type="ECO:0000313" key="2">
    <source>
        <dbReference type="EMBL" id="GKT31997.1"/>
    </source>
</evidence>
<organism evidence="2 3">
    <name type="scientific">Aduncisulcus paluster</name>
    <dbReference type="NCBI Taxonomy" id="2918883"/>
    <lineage>
        <taxon>Eukaryota</taxon>
        <taxon>Metamonada</taxon>
        <taxon>Carpediemonas-like organisms</taxon>
        <taxon>Aduncisulcus</taxon>
    </lineage>
</organism>
<dbReference type="InterPro" id="IPR000241">
    <property type="entry name" value="RlmKL-like_Mtase"/>
</dbReference>
<evidence type="ECO:0000259" key="1">
    <source>
        <dbReference type="Pfam" id="PF01170"/>
    </source>
</evidence>
<name>A0ABQ5KHM3_9EUKA</name>
<keyword evidence="3" id="KW-1185">Reference proteome</keyword>
<dbReference type="EMBL" id="BQXS01002349">
    <property type="protein sequence ID" value="GKT31997.1"/>
    <property type="molecule type" value="Genomic_DNA"/>
</dbReference>
<dbReference type="PANTHER" id="PTHR14911">
    <property type="entry name" value="THUMP DOMAIN-CONTAINING"/>
    <property type="match status" value="1"/>
</dbReference>
<gene>
    <name evidence="2" type="ORF">ADUPG1_002161</name>
</gene>
<dbReference type="Proteomes" id="UP001057375">
    <property type="component" value="Unassembled WGS sequence"/>
</dbReference>
<dbReference type="PANTHER" id="PTHR14911:SF13">
    <property type="entry name" value="TRNA (GUANINE(6)-N2)-METHYLTRANSFERASE THUMP3"/>
    <property type="match status" value="1"/>
</dbReference>
<feature type="non-terminal residue" evidence="2">
    <location>
        <position position="193"/>
    </location>
</feature>
<dbReference type="SUPFAM" id="SSF53335">
    <property type="entry name" value="S-adenosyl-L-methionine-dependent methyltransferases"/>
    <property type="match status" value="1"/>
</dbReference>
<feature type="non-terminal residue" evidence="2">
    <location>
        <position position="1"/>
    </location>
</feature>
<sequence length="193" mass="21861">IKEKDLGQAPYNVKYIKLFSGDPHAEGRNSLCKQVRNHIQGDIDYSEPKRLYGLTCYRDTWYFGVLCKNSKLWKNHDKRPYTYSNSLKINMAKVLVNLAGQGNVEKRMIDPCCGAGTVLLEGLFAGYAIDGSDISWKTARNARANIEHFGYRADVQKCAIQDIGKTYDSSIIDLPYGLYSQTSPEKQLDIIKH</sequence>
<comment type="caution">
    <text evidence="2">The sequence shown here is derived from an EMBL/GenBank/DDBJ whole genome shotgun (WGS) entry which is preliminary data.</text>
</comment>
<dbReference type="InterPro" id="IPR029063">
    <property type="entry name" value="SAM-dependent_MTases_sf"/>
</dbReference>
<dbReference type="Gene3D" id="3.40.50.150">
    <property type="entry name" value="Vaccinia Virus protein VP39"/>
    <property type="match status" value="1"/>
</dbReference>
<protein>
    <recommendedName>
        <fullName evidence="1">Ribosomal RNA large subunit methyltransferase K/L-like methyltransferase domain-containing protein</fullName>
    </recommendedName>
</protein>
<reference evidence="2" key="1">
    <citation type="submission" date="2022-03" db="EMBL/GenBank/DDBJ databases">
        <title>Draft genome sequence of Aduncisulcus paluster, a free-living microaerophilic Fornicata.</title>
        <authorList>
            <person name="Yuyama I."/>
            <person name="Kume K."/>
            <person name="Tamura T."/>
            <person name="Inagaki Y."/>
            <person name="Hashimoto T."/>
        </authorList>
    </citation>
    <scope>NUCLEOTIDE SEQUENCE</scope>
    <source>
        <strain evidence="2">NY0171</strain>
    </source>
</reference>
<feature type="domain" description="Ribosomal RNA large subunit methyltransferase K/L-like methyltransferase" evidence="1">
    <location>
        <begin position="78"/>
        <end position="182"/>
    </location>
</feature>
<evidence type="ECO:0000313" key="3">
    <source>
        <dbReference type="Proteomes" id="UP001057375"/>
    </source>
</evidence>
<dbReference type="Pfam" id="PF01170">
    <property type="entry name" value="UPF0020"/>
    <property type="match status" value="1"/>
</dbReference>